<protein>
    <submittedName>
        <fullName evidence="2">Serine/threonine protein phosphatase</fullName>
    </submittedName>
</protein>
<dbReference type="PANTHER" id="PTHR42850">
    <property type="entry name" value="METALLOPHOSPHOESTERASE"/>
    <property type="match status" value="1"/>
</dbReference>
<dbReference type="GO" id="GO:0008803">
    <property type="term" value="F:bis(5'-nucleosyl)-tetraphosphatase (symmetrical) activity"/>
    <property type="evidence" value="ECO:0007669"/>
    <property type="project" value="TreeGrafter"/>
</dbReference>
<dbReference type="GO" id="GO:0005737">
    <property type="term" value="C:cytoplasm"/>
    <property type="evidence" value="ECO:0007669"/>
    <property type="project" value="TreeGrafter"/>
</dbReference>
<proteinExistence type="predicted"/>
<organism evidence="2 3">
    <name type="scientific">Roseicella frigidaeris</name>
    <dbReference type="NCBI Taxonomy" id="2230885"/>
    <lineage>
        <taxon>Bacteria</taxon>
        <taxon>Pseudomonadati</taxon>
        <taxon>Pseudomonadota</taxon>
        <taxon>Alphaproteobacteria</taxon>
        <taxon>Acetobacterales</taxon>
        <taxon>Roseomonadaceae</taxon>
        <taxon>Roseicella</taxon>
    </lineage>
</organism>
<reference evidence="3" key="1">
    <citation type="submission" date="2018-06" db="EMBL/GenBank/DDBJ databases">
        <authorList>
            <person name="Khan S.A."/>
        </authorList>
    </citation>
    <scope>NUCLEOTIDE SEQUENCE [LARGE SCALE GENOMIC DNA]</scope>
    <source>
        <strain evidence="3">DB-1506</strain>
    </source>
</reference>
<dbReference type="RefSeq" id="WP_111471909.1">
    <property type="nucleotide sequence ID" value="NZ_QLIX01000023.1"/>
</dbReference>
<dbReference type="InterPro" id="IPR050126">
    <property type="entry name" value="Ap4A_hydrolase"/>
</dbReference>
<accession>A0A327M9U3</accession>
<keyword evidence="3" id="KW-1185">Reference proteome</keyword>
<dbReference type="Gene3D" id="3.60.21.10">
    <property type="match status" value="1"/>
</dbReference>
<sequence length="237" mass="24871">MPDFQPAPASLPPGQRVYAIGDVHGCADKLATLHARIAEDLAARPVDAPLLLHLGDYVDRGPDSAGVVARLAAGPPLPGVPVVNLMGNHERTMLDALAGERAAVTDWRISGGREALASWGLDADGDPAGWAAGIPPAHLAFLRGLGLHHRLGGYLFVHAGLRPGLPLEAQSPDDLLRIRHSFLASEAEFGAVVVHGHSPTRGPVVKPNRIGIDTGAVFGRELTCLVLEADRLAFLQA</sequence>
<dbReference type="InterPro" id="IPR004843">
    <property type="entry name" value="Calcineurin-like_PHP"/>
</dbReference>
<evidence type="ECO:0000313" key="2">
    <source>
        <dbReference type="EMBL" id="RAI56908.1"/>
    </source>
</evidence>
<dbReference type="GO" id="GO:0110154">
    <property type="term" value="P:RNA decapping"/>
    <property type="evidence" value="ECO:0007669"/>
    <property type="project" value="TreeGrafter"/>
</dbReference>
<dbReference type="EMBL" id="QLIX01000023">
    <property type="protein sequence ID" value="RAI56908.1"/>
    <property type="molecule type" value="Genomic_DNA"/>
</dbReference>
<dbReference type="OrthoDB" id="9807890at2"/>
<comment type="caution">
    <text evidence="2">The sequence shown here is derived from an EMBL/GenBank/DDBJ whole genome shotgun (WGS) entry which is preliminary data.</text>
</comment>
<feature type="domain" description="Calcineurin-like phosphoesterase" evidence="1">
    <location>
        <begin position="16"/>
        <end position="201"/>
    </location>
</feature>
<dbReference type="AlphaFoldDB" id="A0A327M9U3"/>
<gene>
    <name evidence="2" type="ORF">DOO78_21355</name>
</gene>
<dbReference type="GO" id="GO:0016791">
    <property type="term" value="F:phosphatase activity"/>
    <property type="evidence" value="ECO:0007669"/>
    <property type="project" value="TreeGrafter"/>
</dbReference>
<evidence type="ECO:0000259" key="1">
    <source>
        <dbReference type="Pfam" id="PF00149"/>
    </source>
</evidence>
<name>A0A327M9U3_9PROT</name>
<dbReference type="CDD" id="cd00144">
    <property type="entry name" value="MPP_PPP_family"/>
    <property type="match status" value="1"/>
</dbReference>
<evidence type="ECO:0000313" key="3">
    <source>
        <dbReference type="Proteomes" id="UP000249065"/>
    </source>
</evidence>
<dbReference type="SUPFAM" id="SSF56300">
    <property type="entry name" value="Metallo-dependent phosphatases"/>
    <property type="match status" value="1"/>
</dbReference>
<dbReference type="Pfam" id="PF00149">
    <property type="entry name" value="Metallophos"/>
    <property type="match status" value="1"/>
</dbReference>
<dbReference type="Proteomes" id="UP000249065">
    <property type="component" value="Unassembled WGS sequence"/>
</dbReference>
<dbReference type="PANTHER" id="PTHR42850:SF4">
    <property type="entry name" value="ZINC-DEPENDENT ENDOPOLYPHOSPHATASE"/>
    <property type="match status" value="1"/>
</dbReference>
<dbReference type="InterPro" id="IPR029052">
    <property type="entry name" value="Metallo-depent_PP-like"/>
</dbReference>